<keyword evidence="5" id="KW-0732">Signal</keyword>
<dbReference type="Proteomes" id="UP000557772">
    <property type="component" value="Unassembled WGS sequence"/>
</dbReference>
<name>A0A849AK02_9MICO</name>
<gene>
    <name evidence="12" type="ORF">HJ588_13870</name>
</gene>
<dbReference type="InterPro" id="IPR048327">
    <property type="entry name" value="Dyp_perox_N"/>
</dbReference>
<dbReference type="GO" id="GO:0004601">
    <property type="term" value="F:peroxidase activity"/>
    <property type="evidence" value="ECO:0007669"/>
    <property type="project" value="UniProtKB-KW"/>
</dbReference>
<reference evidence="12 13" key="1">
    <citation type="submission" date="2020-05" db="EMBL/GenBank/DDBJ databases">
        <title>Flexivirga sp. ID2601S isolated from air conditioner.</title>
        <authorList>
            <person name="Kim D.H."/>
        </authorList>
    </citation>
    <scope>NUCLEOTIDE SEQUENCE [LARGE SCALE GENOMIC DNA]</scope>
    <source>
        <strain evidence="12 13">ID2601S</strain>
    </source>
</reference>
<evidence type="ECO:0000256" key="4">
    <source>
        <dbReference type="ARBA" id="ARBA00022723"/>
    </source>
</evidence>
<dbReference type="RefSeq" id="WP_171156540.1">
    <property type="nucleotide sequence ID" value="NZ_JABENB010000002.1"/>
</dbReference>
<dbReference type="PANTHER" id="PTHR30521">
    <property type="entry name" value="DEFERROCHELATASE/PEROXIDASE"/>
    <property type="match status" value="1"/>
</dbReference>
<dbReference type="AlphaFoldDB" id="A0A849AK02"/>
<evidence type="ECO:0000256" key="6">
    <source>
        <dbReference type="ARBA" id="ARBA00023002"/>
    </source>
</evidence>
<evidence type="ECO:0000256" key="1">
    <source>
        <dbReference type="ARBA" id="ARBA00001970"/>
    </source>
</evidence>
<feature type="domain" description="Dyp-type peroxidase C-terminal" evidence="11">
    <location>
        <begin position="239"/>
        <end position="419"/>
    </location>
</feature>
<keyword evidence="7" id="KW-0408">Iron</keyword>
<dbReference type="PROSITE" id="PS51404">
    <property type="entry name" value="DYP_PEROXIDASE"/>
    <property type="match status" value="1"/>
</dbReference>
<keyword evidence="2 12" id="KW-0575">Peroxidase</keyword>
<dbReference type="NCBIfam" id="TIGR01413">
    <property type="entry name" value="Dyp_perox_fam"/>
    <property type="match status" value="1"/>
</dbReference>
<dbReference type="EMBL" id="JABENB010000002">
    <property type="protein sequence ID" value="NNG40353.1"/>
    <property type="molecule type" value="Genomic_DNA"/>
</dbReference>
<keyword evidence="13" id="KW-1185">Reference proteome</keyword>
<comment type="cofactor">
    <cofactor evidence="1">
        <name>heme b</name>
        <dbReference type="ChEBI" id="CHEBI:60344"/>
    </cofactor>
</comment>
<comment type="similarity">
    <text evidence="8">Belongs to the DyP-type peroxidase family.</text>
</comment>
<evidence type="ECO:0000256" key="9">
    <source>
        <dbReference type="SAM" id="MobiDB-lite"/>
    </source>
</evidence>
<dbReference type="PROSITE" id="PS51318">
    <property type="entry name" value="TAT"/>
    <property type="match status" value="1"/>
</dbReference>
<organism evidence="12 13">
    <name type="scientific">Flexivirga aerilata</name>
    <dbReference type="NCBI Taxonomy" id="1656889"/>
    <lineage>
        <taxon>Bacteria</taxon>
        <taxon>Bacillati</taxon>
        <taxon>Actinomycetota</taxon>
        <taxon>Actinomycetes</taxon>
        <taxon>Micrococcales</taxon>
        <taxon>Dermacoccaceae</taxon>
        <taxon>Flexivirga</taxon>
    </lineage>
</organism>
<dbReference type="InterPro" id="IPR011008">
    <property type="entry name" value="Dimeric_a/b-barrel"/>
</dbReference>
<accession>A0A849AK02</accession>
<evidence type="ECO:0000256" key="7">
    <source>
        <dbReference type="ARBA" id="ARBA00023004"/>
    </source>
</evidence>
<feature type="region of interest" description="Disordered" evidence="9">
    <location>
        <begin position="1"/>
        <end position="32"/>
    </location>
</feature>
<sequence>MSEGRGATENLSADRAEDTNAVRTAGASTPSRRRLLQAGTFAAGAGAFAAALRAGGSPSPSAPAASQRRAIAGFHGAHQGGVLGSPLPAATFTAFDLTVTGRSELSALLHTLTDTLRAQTAGGIPAPVGVTTTAGTGILGPDAPGNALESIVGLGSGVFTGRFGLQGAKPRRLRPMDTFANDQLDPAWCGGDLLLTLQSHERDVVLSALREVCRATRGAMQIRWKQDAFTAPPRPSGAPRNLLGFKDGIAGPDTTDDAQLRKLVWSGAGEPAWAAGGSYYVVRRIRMLVEFWDRVSTSEQERIFGRRKDSGAPLTGGTETTAPDYTDDPKGDAIPLDSHIRSANPRTPQSADSQFLRRSYSYDAGVDSVGNLDMGLMFGAFNNDLDRQFVTVQKRLADEPLADYITPVGGGYFFALPGVRNARDFYGSALLA</sequence>
<dbReference type="InterPro" id="IPR006314">
    <property type="entry name" value="Dyp_peroxidase"/>
</dbReference>
<protein>
    <submittedName>
        <fullName evidence="12">Dyp-type peroxidase</fullName>
    </submittedName>
</protein>
<proteinExistence type="inferred from homology"/>
<dbReference type="GO" id="GO:0005829">
    <property type="term" value="C:cytosol"/>
    <property type="evidence" value="ECO:0007669"/>
    <property type="project" value="TreeGrafter"/>
</dbReference>
<evidence type="ECO:0000313" key="13">
    <source>
        <dbReference type="Proteomes" id="UP000557772"/>
    </source>
</evidence>
<dbReference type="GO" id="GO:0020037">
    <property type="term" value="F:heme binding"/>
    <property type="evidence" value="ECO:0007669"/>
    <property type="project" value="InterPro"/>
</dbReference>
<keyword evidence="3" id="KW-0349">Heme</keyword>
<dbReference type="GO" id="GO:0046872">
    <property type="term" value="F:metal ion binding"/>
    <property type="evidence" value="ECO:0007669"/>
    <property type="project" value="UniProtKB-KW"/>
</dbReference>
<dbReference type="SUPFAM" id="SSF54909">
    <property type="entry name" value="Dimeric alpha+beta barrel"/>
    <property type="match status" value="1"/>
</dbReference>
<evidence type="ECO:0000259" key="10">
    <source>
        <dbReference type="Pfam" id="PF04261"/>
    </source>
</evidence>
<dbReference type="Pfam" id="PF20628">
    <property type="entry name" value="Dyp_perox_C"/>
    <property type="match status" value="1"/>
</dbReference>
<evidence type="ECO:0000313" key="12">
    <source>
        <dbReference type="EMBL" id="NNG40353.1"/>
    </source>
</evidence>
<evidence type="ECO:0000259" key="11">
    <source>
        <dbReference type="Pfam" id="PF20628"/>
    </source>
</evidence>
<evidence type="ECO:0000256" key="5">
    <source>
        <dbReference type="ARBA" id="ARBA00022729"/>
    </source>
</evidence>
<dbReference type="PANTHER" id="PTHR30521:SF4">
    <property type="entry name" value="DEFERROCHELATASE"/>
    <property type="match status" value="1"/>
</dbReference>
<evidence type="ECO:0000256" key="3">
    <source>
        <dbReference type="ARBA" id="ARBA00022617"/>
    </source>
</evidence>
<dbReference type="Pfam" id="PF04261">
    <property type="entry name" value="Dyp_perox_N"/>
    <property type="match status" value="1"/>
</dbReference>
<keyword evidence="6" id="KW-0560">Oxidoreductase</keyword>
<feature type="domain" description="Dyp-type peroxidase N-terminal" evidence="10">
    <location>
        <begin position="79"/>
        <end position="229"/>
    </location>
</feature>
<comment type="caution">
    <text evidence="12">The sequence shown here is derived from an EMBL/GenBank/DDBJ whole genome shotgun (WGS) entry which is preliminary data.</text>
</comment>
<keyword evidence="4" id="KW-0479">Metal-binding</keyword>
<dbReference type="InterPro" id="IPR048328">
    <property type="entry name" value="Dyp_perox_C"/>
</dbReference>
<evidence type="ECO:0000256" key="8">
    <source>
        <dbReference type="ARBA" id="ARBA00025737"/>
    </source>
</evidence>
<feature type="region of interest" description="Disordered" evidence="9">
    <location>
        <begin position="307"/>
        <end position="332"/>
    </location>
</feature>
<evidence type="ECO:0000256" key="2">
    <source>
        <dbReference type="ARBA" id="ARBA00022559"/>
    </source>
</evidence>
<dbReference type="InterPro" id="IPR006311">
    <property type="entry name" value="TAT_signal"/>
</dbReference>